<proteinExistence type="predicted"/>
<sequence length="348" mass="37191">MTCMTATSSNVPANQSSVSQSCEYTPASQRISCTSTGSQGSVRPTDNSASDPPRVSRPRLSRGSCHTPDPCRSQLASSSSNSSQLSALAFVDHDSGVVISSLYTASGERITTHEFQSKPHRVLAPTLYLVIPSTSTSSSGLPNFALTLPSPVSSTSSPILLPPHPPFTRASYLAAAALAPPSSRVPSLPHQRCPHMLFRLTAAPAQHNRCCALCSTQQLACEIWWGSRGSMLCAPQLPAAASTPTTRAIYYALGLPLGRLERACVDWDVVAAISFMRQPPRNRSSRCTSSSSAVSVKSKPVVVVTRAPAPSRILRVFVRRARRVLSAPAKVPMVPIPVMPRRRVVVRP</sequence>
<protein>
    <submittedName>
        <fullName evidence="2">Uncharacterized protein</fullName>
    </submittedName>
</protein>
<gene>
    <name evidence="2" type="ORF">EDB92DRAFT_1857417</name>
</gene>
<feature type="region of interest" description="Disordered" evidence="1">
    <location>
        <begin position="32"/>
        <end position="78"/>
    </location>
</feature>
<evidence type="ECO:0000313" key="3">
    <source>
        <dbReference type="Proteomes" id="UP001201163"/>
    </source>
</evidence>
<dbReference type="EMBL" id="JAKELL010000022">
    <property type="protein sequence ID" value="KAH8992361.1"/>
    <property type="molecule type" value="Genomic_DNA"/>
</dbReference>
<accession>A0AAD4Q8E9</accession>
<organism evidence="2 3">
    <name type="scientific">Lactarius akahatsu</name>
    <dbReference type="NCBI Taxonomy" id="416441"/>
    <lineage>
        <taxon>Eukaryota</taxon>
        <taxon>Fungi</taxon>
        <taxon>Dikarya</taxon>
        <taxon>Basidiomycota</taxon>
        <taxon>Agaricomycotina</taxon>
        <taxon>Agaricomycetes</taxon>
        <taxon>Russulales</taxon>
        <taxon>Russulaceae</taxon>
        <taxon>Lactarius</taxon>
    </lineage>
</organism>
<name>A0AAD4Q8E9_9AGAM</name>
<dbReference type="Proteomes" id="UP001201163">
    <property type="component" value="Unassembled WGS sequence"/>
</dbReference>
<comment type="caution">
    <text evidence="2">The sequence shown here is derived from an EMBL/GenBank/DDBJ whole genome shotgun (WGS) entry which is preliminary data.</text>
</comment>
<feature type="compositionally biased region" description="Polar residues" evidence="1">
    <location>
        <begin position="32"/>
        <end position="50"/>
    </location>
</feature>
<dbReference type="AlphaFoldDB" id="A0AAD4Q8E9"/>
<keyword evidence="3" id="KW-1185">Reference proteome</keyword>
<evidence type="ECO:0000313" key="2">
    <source>
        <dbReference type="EMBL" id="KAH8992361.1"/>
    </source>
</evidence>
<reference evidence="2" key="1">
    <citation type="submission" date="2022-01" db="EMBL/GenBank/DDBJ databases">
        <title>Comparative genomics reveals a dynamic genome evolution in the ectomycorrhizal milk-cap (Lactarius) mushrooms.</title>
        <authorList>
            <consortium name="DOE Joint Genome Institute"/>
            <person name="Lebreton A."/>
            <person name="Tang N."/>
            <person name="Kuo A."/>
            <person name="LaButti K."/>
            <person name="Drula E."/>
            <person name="Barry K."/>
            <person name="Clum A."/>
            <person name="Lipzen A."/>
            <person name="Mousain D."/>
            <person name="Ng V."/>
            <person name="Wang R."/>
            <person name="Wang X."/>
            <person name="Dai Y."/>
            <person name="Henrissat B."/>
            <person name="Grigoriev I.V."/>
            <person name="Guerin-Laguette A."/>
            <person name="Yu F."/>
            <person name="Martin F.M."/>
        </authorList>
    </citation>
    <scope>NUCLEOTIDE SEQUENCE</scope>
    <source>
        <strain evidence="2">QP</strain>
    </source>
</reference>
<evidence type="ECO:0000256" key="1">
    <source>
        <dbReference type="SAM" id="MobiDB-lite"/>
    </source>
</evidence>